<dbReference type="GO" id="GO:0016747">
    <property type="term" value="F:acyltransferase activity, transferring groups other than amino-acyl groups"/>
    <property type="evidence" value="ECO:0007669"/>
    <property type="project" value="InterPro"/>
</dbReference>
<dbReference type="InterPro" id="IPR016181">
    <property type="entry name" value="Acyl_CoA_acyltransferase"/>
</dbReference>
<evidence type="ECO:0000313" key="2">
    <source>
        <dbReference type="EMBL" id="KRK94675.1"/>
    </source>
</evidence>
<evidence type="ECO:0000313" key="3">
    <source>
        <dbReference type="Proteomes" id="UP000051955"/>
    </source>
</evidence>
<evidence type="ECO:0000259" key="1">
    <source>
        <dbReference type="PROSITE" id="PS51186"/>
    </source>
</evidence>
<reference evidence="2 3" key="1">
    <citation type="journal article" date="2015" name="Genome Announc.">
        <title>Expanding the biotechnology potential of lactobacilli through comparative genomics of 213 strains and associated genera.</title>
        <authorList>
            <person name="Sun Z."/>
            <person name="Harris H.M."/>
            <person name="McCann A."/>
            <person name="Guo C."/>
            <person name="Argimon S."/>
            <person name="Zhang W."/>
            <person name="Yang X."/>
            <person name="Jeffery I.B."/>
            <person name="Cooney J.C."/>
            <person name="Kagawa T.F."/>
            <person name="Liu W."/>
            <person name="Song Y."/>
            <person name="Salvetti E."/>
            <person name="Wrobel A."/>
            <person name="Rasinkangas P."/>
            <person name="Parkhill J."/>
            <person name="Rea M.C."/>
            <person name="O'Sullivan O."/>
            <person name="Ritari J."/>
            <person name="Douillard F.P."/>
            <person name="Paul Ross R."/>
            <person name="Yang R."/>
            <person name="Briner A.E."/>
            <person name="Felis G.E."/>
            <person name="de Vos W.M."/>
            <person name="Barrangou R."/>
            <person name="Klaenhammer T.R."/>
            <person name="Caufield P.W."/>
            <person name="Cui Y."/>
            <person name="Zhang H."/>
            <person name="O'Toole P.W."/>
        </authorList>
    </citation>
    <scope>NUCLEOTIDE SEQUENCE [LARGE SCALE GENOMIC DNA]</scope>
    <source>
        <strain evidence="2 3">DSM 19394</strain>
    </source>
</reference>
<feature type="domain" description="N-acetyltransferase" evidence="1">
    <location>
        <begin position="2"/>
        <end position="138"/>
    </location>
</feature>
<dbReference type="Gene3D" id="3.40.630.30">
    <property type="match status" value="1"/>
</dbReference>
<proteinExistence type="predicted"/>
<dbReference type="CDD" id="cd04301">
    <property type="entry name" value="NAT_SF"/>
    <property type="match status" value="1"/>
</dbReference>
<accession>A0A0R1LMA2</accession>
<dbReference type="SUPFAM" id="SSF55729">
    <property type="entry name" value="Acyl-CoA N-acyltransferases (Nat)"/>
    <property type="match status" value="1"/>
</dbReference>
<dbReference type="EMBL" id="AZDV01000026">
    <property type="protein sequence ID" value="KRK94675.1"/>
    <property type="molecule type" value="Genomic_DNA"/>
</dbReference>
<gene>
    <name evidence="2" type="ORF">FD25_GL000647</name>
</gene>
<dbReference type="Pfam" id="PF00583">
    <property type="entry name" value="Acetyltransf_1"/>
    <property type="match status" value="1"/>
</dbReference>
<dbReference type="AlphaFoldDB" id="A0A0R1LMA2"/>
<dbReference type="PROSITE" id="PS51186">
    <property type="entry name" value="GNAT"/>
    <property type="match status" value="1"/>
</dbReference>
<dbReference type="InterPro" id="IPR000182">
    <property type="entry name" value="GNAT_dom"/>
</dbReference>
<comment type="caution">
    <text evidence="2">The sequence shown here is derived from an EMBL/GenBank/DDBJ whole genome shotgun (WGS) entry which is preliminary data.</text>
</comment>
<keyword evidence="3" id="KW-1185">Reference proteome</keyword>
<dbReference type="PATRIC" id="fig|1423715.3.peg.674"/>
<name>A0A0R1LMA2_9LACO</name>
<dbReference type="Proteomes" id="UP000051955">
    <property type="component" value="Unassembled WGS sequence"/>
</dbReference>
<sequence length="161" mass="18199">MAMFLQYERFQTVSPAIRDLLLQADPEWSQVMTYLPQSTGVALSWHHELVGVLVLTERPQRVLEVTNLAVLPEKQRHGIGQAAIHFAQQWGSEHGQTTLRVATGSTSLGPLYLYQKCGLRIVAVEPDYFTQRYSLPIWENGIQLRDRLVLTQALSPENQGS</sequence>
<organism evidence="2 3">
    <name type="scientific">Levilactobacillus acidifarinae DSM 19394 = JCM 15949</name>
    <dbReference type="NCBI Taxonomy" id="1423715"/>
    <lineage>
        <taxon>Bacteria</taxon>
        <taxon>Bacillati</taxon>
        <taxon>Bacillota</taxon>
        <taxon>Bacilli</taxon>
        <taxon>Lactobacillales</taxon>
        <taxon>Lactobacillaceae</taxon>
        <taxon>Levilactobacillus</taxon>
    </lineage>
</organism>
<protein>
    <recommendedName>
        <fullName evidence="1">N-acetyltransferase domain-containing protein</fullName>
    </recommendedName>
</protein>
<dbReference type="STRING" id="1423715.FD25_GL000647"/>